<comment type="caution">
    <text evidence="2">The sequence shown here is derived from an EMBL/GenBank/DDBJ whole genome shotgun (WGS) entry which is preliminary data.</text>
</comment>
<dbReference type="EMBL" id="JAAOCD010000003">
    <property type="protein sequence ID" value="NHK98192.1"/>
    <property type="molecule type" value="Genomic_DNA"/>
</dbReference>
<sequence>MQDDRDAWLDDVRRWYYGGSPPAGDLLPAPATRDAPAARRSPPASDCAHQRKEAR</sequence>
<keyword evidence="3" id="KW-1185">Reference proteome</keyword>
<evidence type="ECO:0000256" key="1">
    <source>
        <dbReference type="SAM" id="MobiDB-lite"/>
    </source>
</evidence>
<feature type="compositionally biased region" description="Low complexity" evidence="1">
    <location>
        <begin position="28"/>
        <end position="46"/>
    </location>
</feature>
<name>A0ABX0HT46_9BURK</name>
<evidence type="ECO:0000313" key="2">
    <source>
        <dbReference type="EMBL" id="NHK98192.1"/>
    </source>
</evidence>
<dbReference type="Proteomes" id="UP000802098">
    <property type="component" value="Unassembled WGS sequence"/>
</dbReference>
<protein>
    <submittedName>
        <fullName evidence="2">Uncharacterized protein</fullName>
    </submittedName>
</protein>
<proteinExistence type="predicted"/>
<evidence type="ECO:0000313" key="3">
    <source>
        <dbReference type="Proteomes" id="UP000802098"/>
    </source>
</evidence>
<reference evidence="2 3" key="1">
    <citation type="submission" date="2020-03" db="EMBL/GenBank/DDBJ databases">
        <title>Rubrivivax benzoatilyticus JA2 (sequenced after 10 years sub-culturing).</title>
        <authorList>
            <person name="Gupta D."/>
            <person name="Chintalapati S."/>
            <person name="Chintalapati V.R."/>
        </authorList>
    </citation>
    <scope>NUCLEOTIDE SEQUENCE [LARGE SCALE GENOMIC DNA]</scope>
    <source>
        <strain evidence="2 3">JA2-Mal</strain>
    </source>
</reference>
<organism evidence="2 3">
    <name type="scientific">Rubrivivax benzoatilyticus</name>
    <dbReference type="NCBI Taxonomy" id="316997"/>
    <lineage>
        <taxon>Bacteria</taxon>
        <taxon>Pseudomonadati</taxon>
        <taxon>Pseudomonadota</taxon>
        <taxon>Betaproteobacteria</taxon>
        <taxon>Burkholderiales</taxon>
        <taxon>Sphaerotilaceae</taxon>
        <taxon>Rubrivivax</taxon>
    </lineage>
</organism>
<gene>
    <name evidence="2" type="ORF">G7087_07355</name>
</gene>
<dbReference type="RefSeq" id="WP_155983580.1">
    <property type="nucleotide sequence ID" value="NZ_JAAOCD010000003.1"/>
</dbReference>
<accession>A0ABX0HT46</accession>
<feature type="region of interest" description="Disordered" evidence="1">
    <location>
        <begin position="18"/>
        <end position="55"/>
    </location>
</feature>